<protein>
    <submittedName>
        <fullName evidence="2">Uncharacterized protein</fullName>
    </submittedName>
</protein>
<keyword evidence="1" id="KW-0472">Membrane</keyword>
<proteinExistence type="predicted"/>
<dbReference type="Proteomes" id="UP000005801">
    <property type="component" value="Unassembled WGS sequence"/>
</dbReference>
<sequence>MGELVSGLIDLIRAGGKAGAVSACVLGLLLIPLGYFLFAYAAGPGAVWPIMLGVSILGLGCLGLGLGALFGNQARLDAAMDGGGTIARANFAEARLRAETAKVPFGACGDCGHVVEGGPAYDRCPNCFSVPGWVIVENEDERGRAISSLS</sequence>
<keyword evidence="1" id="KW-1133">Transmembrane helix</keyword>
<accession>A6GBY1</accession>
<dbReference type="RefSeq" id="WP_006974222.1">
    <property type="nucleotide sequence ID" value="NZ_ABCS01000061.1"/>
</dbReference>
<comment type="caution">
    <text evidence="2">The sequence shown here is derived from an EMBL/GenBank/DDBJ whole genome shotgun (WGS) entry which is preliminary data.</text>
</comment>
<evidence type="ECO:0000256" key="1">
    <source>
        <dbReference type="SAM" id="Phobius"/>
    </source>
</evidence>
<feature type="transmembrane region" description="Helical" evidence="1">
    <location>
        <begin position="47"/>
        <end position="70"/>
    </location>
</feature>
<reference evidence="2 3" key="1">
    <citation type="submission" date="2007-06" db="EMBL/GenBank/DDBJ databases">
        <authorList>
            <person name="Shimkets L."/>
            <person name="Ferriera S."/>
            <person name="Johnson J."/>
            <person name="Kravitz S."/>
            <person name="Beeson K."/>
            <person name="Sutton G."/>
            <person name="Rogers Y.-H."/>
            <person name="Friedman R."/>
            <person name="Frazier M."/>
            <person name="Venter J.C."/>
        </authorList>
    </citation>
    <scope>NUCLEOTIDE SEQUENCE [LARGE SCALE GENOMIC DNA]</scope>
    <source>
        <strain evidence="2 3">SIR-1</strain>
    </source>
</reference>
<keyword evidence="3" id="KW-1185">Reference proteome</keyword>
<dbReference type="AlphaFoldDB" id="A6GBY1"/>
<keyword evidence="1" id="KW-0812">Transmembrane</keyword>
<gene>
    <name evidence="2" type="ORF">PPSIR1_18332</name>
</gene>
<name>A6GBY1_9BACT</name>
<feature type="transmembrane region" description="Helical" evidence="1">
    <location>
        <begin position="20"/>
        <end position="41"/>
    </location>
</feature>
<evidence type="ECO:0000313" key="2">
    <source>
        <dbReference type="EMBL" id="EDM76654.1"/>
    </source>
</evidence>
<dbReference type="EMBL" id="ABCS01000061">
    <property type="protein sequence ID" value="EDM76654.1"/>
    <property type="molecule type" value="Genomic_DNA"/>
</dbReference>
<evidence type="ECO:0000313" key="3">
    <source>
        <dbReference type="Proteomes" id="UP000005801"/>
    </source>
</evidence>
<organism evidence="2 3">
    <name type="scientific">Plesiocystis pacifica SIR-1</name>
    <dbReference type="NCBI Taxonomy" id="391625"/>
    <lineage>
        <taxon>Bacteria</taxon>
        <taxon>Pseudomonadati</taxon>
        <taxon>Myxococcota</taxon>
        <taxon>Polyangia</taxon>
        <taxon>Nannocystales</taxon>
        <taxon>Nannocystaceae</taxon>
        <taxon>Plesiocystis</taxon>
    </lineage>
</organism>